<feature type="transmembrane region" description="Helical" evidence="10">
    <location>
        <begin position="549"/>
        <end position="572"/>
    </location>
</feature>
<feature type="region of interest" description="Disordered" evidence="11">
    <location>
        <begin position="255"/>
        <end position="279"/>
    </location>
</feature>
<feature type="transmembrane region" description="Helical" evidence="10">
    <location>
        <begin position="188"/>
        <end position="210"/>
    </location>
</feature>
<dbReference type="InterPro" id="IPR044738">
    <property type="entry name" value="Atg22"/>
</dbReference>
<dbReference type="Gene3D" id="1.20.1250.20">
    <property type="entry name" value="MFS general substrate transporter like domains"/>
    <property type="match status" value="1"/>
</dbReference>
<dbReference type="InterPro" id="IPR036259">
    <property type="entry name" value="MFS_trans_sf"/>
</dbReference>
<dbReference type="GO" id="GO:0005774">
    <property type="term" value="C:vacuolar membrane"/>
    <property type="evidence" value="ECO:0007669"/>
    <property type="project" value="UniProtKB-SubCell"/>
</dbReference>
<keyword evidence="7 10" id="KW-1133">Transmembrane helix</keyword>
<feature type="transmembrane region" description="Helical" evidence="10">
    <location>
        <begin position="584"/>
        <end position="603"/>
    </location>
</feature>
<evidence type="ECO:0000313" key="12">
    <source>
        <dbReference type="EMBL" id="KAF2277570.1"/>
    </source>
</evidence>
<evidence type="ECO:0000256" key="8">
    <source>
        <dbReference type="ARBA" id="ARBA00023006"/>
    </source>
</evidence>
<dbReference type="PANTHER" id="PTHR23519:SF1">
    <property type="entry name" value="AUTOPHAGY-RELATED PROTEIN 22"/>
    <property type="match status" value="1"/>
</dbReference>
<dbReference type="OrthoDB" id="192733at2759"/>
<keyword evidence="6 10" id="KW-0029">Amino-acid transport</keyword>
<proteinExistence type="inferred from homology"/>
<gene>
    <name evidence="12" type="ORF">EI97DRAFT_375308</name>
</gene>
<organism evidence="12 13">
    <name type="scientific">Westerdykella ornata</name>
    <dbReference type="NCBI Taxonomy" id="318751"/>
    <lineage>
        <taxon>Eukaryota</taxon>
        <taxon>Fungi</taxon>
        <taxon>Dikarya</taxon>
        <taxon>Ascomycota</taxon>
        <taxon>Pezizomycotina</taxon>
        <taxon>Dothideomycetes</taxon>
        <taxon>Pleosporomycetidae</taxon>
        <taxon>Pleosporales</taxon>
        <taxon>Sporormiaceae</taxon>
        <taxon>Westerdykella</taxon>
    </lineage>
</organism>
<dbReference type="GO" id="GO:0032974">
    <property type="term" value="P:amino acid transmembrane export from vacuole"/>
    <property type="evidence" value="ECO:0007669"/>
    <property type="project" value="InterPro"/>
</dbReference>
<dbReference type="GeneID" id="54548673"/>
<feature type="transmembrane region" description="Helical" evidence="10">
    <location>
        <begin position="445"/>
        <end position="468"/>
    </location>
</feature>
<dbReference type="InterPro" id="IPR024671">
    <property type="entry name" value="Atg22-like"/>
</dbReference>
<keyword evidence="4 10" id="KW-0926">Vacuole</keyword>
<dbReference type="InterPro" id="IPR050495">
    <property type="entry name" value="ATG22/LtaA_families"/>
</dbReference>
<dbReference type="AlphaFoldDB" id="A0A6A6JLN1"/>
<comment type="similarity">
    <text evidence="2 10">Belongs to the ATG22 family.</text>
</comment>
<feature type="transmembrane region" description="Helical" evidence="10">
    <location>
        <begin position="165"/>
        <end position="182"/>
    </location>
</feature>
<keyword evidence="13" id="KW-1185">Reference proteome</keyword>
<evidence type="ECO:0000256" key="7">
    <source>
        <dbReference type="ARBA" id="ARBA00022989"/>
    </source>
</evidence>
<dbReference type="PANTHER" id="PTHR23519">
    <property type="entry name" value="AUTOPHAGY-RELATED PROTEIN 22"/>
    <property type="match status" value="1"/>
</dbReference>
<dbReference type="Pfam" id="PF11700">
    <property type="entry name" value="ATG22"/>
    <property type="match status" value="1"/>
</dbReference>
<feature type="transmembrane region" description="Helical" evidence="10">
    <location>
        <begin position="345"/>
        <end position="365"/>
    </location>
</feature>
<comment type="function">
    <text evidence="10">Vacuolar effluxer which mediate the efflux of amino acids resulting from autophagic degradation. The release of autophagic amino acids allows the maintenance of protein synthesis and viability during nitrogen starvation.</text>
</comment>
<feature type="transmembrane region" description="Helical" evidence="10">
    <location>
        <begin position="519"/>
        <end position="537"/>
    </location>
</feature>
<evidence type="ECO:0000256" key="5">
    <source>
        <dbReference type="ARBA" id="ARBA00022692"/>
    </source>
</evidence>
<feature type="compositionally biased region" description="Acidic residues" evidence="11">
    <location>
        <begin position="15"/>
        <end position="30"/>
    </location>
</feature>
<protein>
    <recommendedName>
        <fullName evidence="10">Autophagy-related protein</fullName>
    </recommendedName>
</protein>
<dbReference type="CDD" id="cd17483">
    <property type="entry name" value="MFS_Atg22_like"/>
    <property type="match status" value="1"/>
</dbReference>
<feature type="transmembrane region" description="Helical" evidence="10">
    <location>
        <begin position="414"/>
        <end position="439"/>
    </location>
</feature>
<feature type="transmembrane region" description="Helical" evidence="10">
    <location>
        <begin position="316"/>
        <end position="339"/>
    </location>
</feature>
<dbReference type="SUPFAM" id="SSF103473">
    <property type="entry name" value="MFS general substrate transporter"/>
    <property type="match status" value="1"/>
</dbReference>
<dbReference type="EMBL" id="ML986490">
    <property type="protein sequence ID" value="KAF2277570.1"/>
    <property type="molecule type" value="Genomic_DNA"/>
</dbReference>
<dbReference type="GO" id="GO:0006914">
    <property type="term" value="P:autophagy"/>
    <property type="evidence" value="ECO:0007669"/>
    <property type="project" value="UniProtKB-KW"/>
</dbReference>
<dbReference type="Proteomes" id="UP000800097">
    <property type="component" value="Unassembled WGS sequence"/>
</dbReference>
<sequence length="652" mass="71641">MPPPPPEPLPHDVANEADDEQSLSEGDSEMEDRQPLPLYEGEDVRLTSKQELFGFYMYGWAAEVFVVCGIGSFIPVTLEQLARENGVLLSDRSTPCKSALESSAPSIWSSNPPRGAGQQCIVYIMGFEINTASFAMYTFSISVLLQALLIVSMSGAADHGRFRKTLLLWFAFVGSIATMLFLPMVPKLYIMAAVLAIIANTCFGASFVLLNSFLPLLVRHHPEVQFPDGTRESSLLDEGDLDRLIDPTFPEEEQYTNHVNSGERSNHTEGIPNETSALLPHPTLEQSTTTIPTPASHDLISLELTLSTQISSQGIAIGYLAALIVQTLSILIVLNFGAATLGLRTVLFLIGAWWFVFSLPTAFWLRPRPGPPLHLATSSSLSRFKHVRVFWAYFAYSWRSLGRTLTHATHLKDILLFLLAWFLLSDSIATVSGTAVLFAKTTLGMSYAMLALINVIATTAGVIGAFAWSRISRYMRLSPSQTILACIALFELIPLYGLLGYIPAIRRWGSLGLQQQWEMYPLGAVYGFVLGGLSSYCRSVYGEMVPRGWEAAFFALYAITDKGSSVFGPAVVGAITDRWGEIRPAFWFLAVLIGLPFPIMLLVDVDRGKADGIALVTALVEENKTEQEQDAEADRVVAANHINGLERGEQHF</sequence>
<evidence type="ECO:0000256" key="11">
    <source>
        <dbReference type="SAM" id="MobiDB-lite"/>
    </source>
</evidence>
<name>A0A6A6JLN1_WESOR</name>
<feature type="transmembrane region" description="Helical" evidence="10">
    <location>
        <begin position="134"/>
        <end position="153"/>
    </location>
</feature>
<feature type="region of interest" description="Disordered" evidence="11">
    <location>
        <begin position="1"/>
        <end position="38"/>
    </location>
</feature>
<keyword evidence="8 10" id="KW-0072">Autophagy</keyword>
<evidence type="ECO:0000256" key="3">
    <source>
        <dbReference type="ARBA" id="ARBA00022448"/>
    </source>
</evidence>
<keyword evidence="9 10" id="KW-0472">Membrane</keyword>
<accession>A0A6A6JLN1</accession>
<keyword evidence="3 10" id="KW-0813">Transport</keyword>
<evidence type="ECO:0000256" key="10">
    <source>
        <dbReference type="RuleBase" id="RU363073"/>
    </source>
</evidence>
<dbReference type="RefSeq" id="XP_033655109.1">
    <property type="nucleotide sequence ID" value="XM_033795498.1"/>
</dbReference>
<feature type="transmembrane region" description="Helical" evidence="10">
    <location>
        <begin position="480"/>
        <end position="499"/>
    </location>
</feature>
<keyword evidence="5 10" id="KW-0812">Transmembrane</keyword>
<evidence type="ECO:0000256" key="2">
    <source>
        <dbReference type="ARBA" id="ARBA00006978"/>
    </source>
</evidence>
<reference evidence="12" key="1">
    <citation type="journal article" date="2020" name="Stud. Mycol.">
        <title>101 Dothideomycetes genomes: a test case for predicting lifestyles and emergence of pathogens.</title>
        <authorList>
            <person name="Haridas S."/>
            <person name="Albert R."/>
            <person name="Binder M."/>
            <person name="Bloem J."/>
            <person name="Labutti K."/>
            <person name="Salamov A."/>
            <person name="Andreopoulos B."/>
            <person name="Baker S."/>
            <person name="Barry K."/>
            <person name="Bills G."/>
            <person name="Bluhm B."/>
            <person name="Cannon C."/>
            <person name="Castanera R."/>
            <person name="Culley D."/>
            <person name="Daum C."/>
            <person name="Ezra D."/>
            <person name="Gonzalez J."/>
            <person name="Henrissat B."/>
            <person name="Kuo A."/>
            <person name="Liang C."/>
            <person name="Lipzen A."/>
            <person name="Lutzoni F."/>
            <person name="Magnuson J."/>
            <person name="Mondo S."/>
            <person name="Nolan M."/>
            <person name="Ohm R."/>
            <person name="Pangilinan J."/>
            <person name="Park H.-J."/>
            <person name="Ramirez L."/>
            <person name="Alfaro M."/>
            <person name="Sun H."/>
            <person name="Tritt A."/>
            <person name="Yoshinaga Y."/>
            <person name="Zwiers L.-H."/>
            <person name="Turgeon B."/>
            <person name="Goodwin S."/>
            <person name="Spatafora J."/>
            <person name="Crous P."/>
            <person name="Grigoriev I."/>
        </authorList>
    </citation>
    <scope>NUCLEOTIDE SEQUENCE</scope>
    <source>
        <strain evidence="12">CBS 379.55</strain>
    </source>
</reference>
<evidence type="ECO:0000256" key="6">
    <source>
        <dbReference type="ARBA" id="ARBA00022970"/>
    </source>
</evidence>
<evidence type="ECO:0000256" key="1">
    <source>
        <dbReference type="ARBA" id="ARBA00004128"/>
    </source>
</evidence>
<feature type="transmembrane region" description="Helical" evidence="10">
    <location>
        <begin position="55"/>
        <end position="78"/>
    </location>
</feature>
<evidence type="ECO:0000313" key="13">
    <source>
        <dbReference type="Proteomes" id="UP000800097"/>
    </source>
</evidence>
<evidence type="ECO:0000256" key="9">
    <source>
        <dbReference type="ARBA" id="ARBA00023136"/>
    </source>
</evidence>
<evidence type="ECO:0000256" key="4">
    <source>
        <dbReference type="ARBA" id="ARBA00022554"/>
    </source>
</evidence>
<comment type="subcellular location">
    <subcellularLocation>
        <location evidence="1 10">Vacuole membrane</location>
        <topology evidence="1 10">Multi-pass membrane protein</topology>
    </subcellularLocation>
</comment>